<evidence type="ECO:0000256" key="8">
    <source>
        <dbReference type="ARBA" id="ARBA00023125"/>
    </source>
</evidence>
<evidence type="ECO:0000256" key="3">
    <source>
        <dbReference type="ARBA" id="ARBA00022763"/>
    </source>
</evidence>
<dbReference type="InterPro" id="IPR011604">
    <property type="entry name" value="PDDEXK-like_dom_sf"/>
</dbReference>
<organism evidence="17 18">
    <name type="scientific">Vagococcus carniphilus</name>
    <dbReference type="NCBI Taxonomy" id="218144"/>
    <lineage>
        <taxon>Bacteria</taxon>
        <taxon>Bacillati</taxon>
        <taxon>Bacillota</taxon>
        <taxon>Bacilli</taxon>
        <taxon>Lactobacillales</taxon>
        <taxon>Enterococcaceae</taxon>
        <taxon>Vagococcus</taxon>
    </lineage>
</organism>
<dbReference type="GO" id="GO:0003690">
    <property type="term" value="F:double-stranded DNA binding"/>
    <property type="evidence" value="ECO:0007669"/>
    <property type="project" value="UniProtKB-UniRule"/>
</dbReference>
<evidence type="ECO:0000256" key="5">
    <source>
        <dbReference type="ARBA" id="ARBA00022806"/>
    </source>
</evidence>
<dbReference type="Gene3D" id="3.90.320.10">
    <property type="match status" value="1"/>
</dbReference>
<evidence type="ECO:0000256" key="13">
    <source>
        <dbReference type="HAMAP-Rule" id="MF_01451"/>
    </source>
</evidence>
<dbReference type="RefSeq" id="WP_126795183.1">
    <property type="nucleotide sequence ID" value="NZ_CP060720.1"/>
</dbReference>
<feature type="domain" description="UvrD-like helicase ATP-binding" evidence="15">
    <location>
        <begin position="14"/>
        <end position="488"/>
    </location>
</feature>
<comment type="subunit">
    <text evidence="13">Heterodimer of AddA and AddB/RexB.</text>
</comment>
<dbReference type="InterPro" id="IPR038726">
    <property type="entry name" value="PDDEXK_AddAB-type"/>
</dbReference>
<comment type="cofactor">
    <cofactor evidence="13">
        <name>Mg(2+)</name>
        <dbReference type="ChEBI" id="CHEBI:18420"/>
    </cofactor>
</comment>
<keyword evidence="3 13" id="KW-0227">DNA damage</keyword>
<dbReference type="PANTHER" id="PTHR11070">
    <property type="entry name" value="UVRD / RECB / PCRA DNA HELICASE FAMILY MEMBER"/>
    <property type="match status" value="1"/>
</dbReference>
<keyword evidence="18" id="KW-1185">Reference proteome</keyword>
<comment type="caution">
    <text evidence="17">The sequence shown here is derived from an EMBL/GenBank/DDBJ whole genome shotgun (WGS) entry which is preliminary data.</text>
</comment>
<comment type="similarity">
    <text evidence="13">Belongs to the helicase family. AddA subfamily.</text>
</comment>
<keyword evidence="1 13" id="KW-0540">Nuclease</keyword>
<dbReference type="GO" id="GO:0005524">
    <property type="term" value="F:ATP binding"/>
    <property type="evidence" value="ECO:0007669"/>
    <property type="project" value="UniProtKB-UniRule"/>
</dbReference>
<dbReference type="Gene3D" id="3.40.50.300">
    <property type="entry name" value="P-loop containing nucleotide triphosphate hydrolases"/>
    <property type="match status" value="4"/>
</dbReference>
<dbReference type="PROSITE" id="PS51198">
    <property type="entry name" value="UVRD_HELICASE_ATP_BIND"/>
    <property type="match status" value="1"/>
</dbReference>
<dbReference type="EMBL" id="NGKB01000011">
    <property type="protein sequence ID" value="RSU12344.1"/>
    <property type="molecule type" value="Genomic_DNA"/>
</dbReference>
<evidence type="ECO:0000256" key="2">
    <source>
        <dbReference type="ARBA" id="ARBA00022741"/>
    </source>
</evidence>
<dbReference type="GO" id="GO:0008408">
    <property type="term" value="F:3'-5' exonuclease activity"/>
    <property type="evidence" value="ECO:0007669"/>
    <property type="project" value="UniProtKB-UniRule"/>
</dbReference>
<dbReference type="InterPro" id="IPR014152">
    <property type="entry name" value="AddA"/>
</dbReference>
<evidence type="ECO:0000256" key="12">
    <source>
        <dbReference type="ARBA" id="ARBA00048988"/>
    </source>
</evidence>
<feature type="domain" description="UvrD-like helicase C-terminal" evidence="16">
    <location>
        <begin position="516"/>
        <end position="810"/>
    </location>
</feature>
<keyword evidence="2 13" id="KW-0547">Nucleotide-binding</keyword>
<dbReference type="Pfam" id="PF00580">
    <property type="entry name" value="UvrD-helicase"/>
    <property type="match status" value="1"/>
</dbReference>
<dbReference type="InterPro" id="IPR011335">
    <property type="entry name" value="Restrct_endonuc-II-like"/>
</dbReference>
<keyword evidence="4 13" id="KW-0378">Hydrolase</keyword>
<evidence type="ECO:0000259" key="16">
    <source>
        <dbReference type="PROSITE" id="PS51217"/>
    </source>
</evidence>
<accession>A0A430AWA6</accession>
<dbReference type="GeneID" id="95581154"/>
<dbReference type="InterPro" id="IPR027417">
    <property type="entry name" value="P-loop_NTPase"/>
</dbReference>
<evidence type="ECO:0000256" key="9">
    <source>
        <dbReference type="ARBA" id="ARBA00023204"/>
    </source>
</evidence>
<dbReference type="OrthoDB" id="9810135at2"/>
<evidence type="ECO:0000313" key="17">
    <source>
        <dbReference type="EMBL" id="RSU12344.1"/>
    </source>
</evidence>
<dbReference type="Proteomes" id="UP000288028">
    <property type="component" value="Unassembled WGS sequence"/>
</dbReference>
<dbReference type="InterPro" id="IPR014017">
    <property type="entry name" value="DNA_helicase_UvrD-like_C"/>
</dbReference>
<dbReference type="Pfam" id="PF12705">
    <property type="entry name" value="PDDEXK_1"/>
    <property type="match status" value="1"/>
</dbReference>
<dbReference type="SUPFAM" id="SSF52540">
    <property type="entry name" value="P-loop containing nucleoside triphosphate hydrolases"/>
    <property type="match status" value="1"/>
</dbReference>
<keyword evidence="9 13" id="KW-0234">DNA repair</keyword>
<dbReference type="EC" id="5.6.2.4" evidence="13"/>
<evidence type="ECO:0000259" key="15">
    <source>
        <dbReference type="PROSITE" id="PS51198"/>
    </source>
</evidence>
<comment type="catalytic activity">
    <reaction evidence="11 13">
        <text>Couples ATP hydrolysis with the unwinding of duplex DNA by translocating in the 3'-5' direction.</text>
        <dbReference type="EC" id="5.6.2.4"/>
    </reaction>
</comment>
<dbReference type="GO" id="GO:0005829">
    <property type="term" value="C:cytosol"/>
    <property type="evidence" value="ECO:0007669"/>
    <property type="project" value="TreeGrafter"/>
</dbReference>
<keyword evidence="6 13" id="KW-0269">Exonuclease</keyword>
<evidence type="ECO:0000256" key="11">
    <source>
        <dbReference type="ARBA" id="ARBA00034617"/>
    </source>
</evidence>
<dbReference type="InterPro" id="IPR014016">
    <property type="entry name" value="UvrD-like_ATP-bd"/>
</dbReference>
<keyword evidence="10 13" id="KW-0413">Isomerase</keyword>
<dbReference type="GO" id="GO:0016887">
    <property type="term" value="F:ATP hydrolysis activity"/>
    <property type="evidence" value="ECO:0007669"/>
    <property type="project" value="RHEA"/>
</dbReference>
<dbReference type="Gene3D" id="1.10.274.50">
    <property type="match status" value="1"/>
</dbReference>
<feature type="binding site" evidence="14">
    <location>
        <begin position="35"/>
        <end position="42"/>
    </location>
    <ligand>
        <name>ATP</name>
        <dbReference type="ChEBI" id="CHEBI:30616"/>
    </ligand>
</feature>
<dbReference type="Pfam" id="PF13361">
    <property type="entry name" value="UvrD_C"/>
    <property type="match status" value="1"/>
</dbReference>
<dbReference type="CDD" id="cd17932">
    <property type="entry name" value="DEXQc_UvrD"/>
    <property type="match status" value="1"/>
</dbReference>
<gene>
    <name evidence="13" type="primary">addA</name>
    <name evidence="17" type="ORF">CBF28_10920</name>
</gene>
<dbReference type="GO" id="GO:0033202">
    <property type="term" value="C:DNA helicase complex"/>
    <property type="evidence" value="ECO:0007669"/>
    <property type="project" value="TreeGrafter"/>
</dbReference>
<dbReference type="PROSITE" id="PS51217">
    <property type="entry name" value="UVRD_HELICASE_CTER"/>
    <property type="match status" value="1"/>
</dbReference>
<comment type="function">
    <text evidence="13">The heterodimer acts as both an ATP-dependent DNA helicase and an ATP-dependent, dual-direction single-stranded exonuclease. Recognizes the chi site generating a DNA molecule suitable for the initiation of homologous recombination. The AddA nuclease domain is required for chi fragment generation; this subunit has the helicase and 3' -&gt; 5' nuclease activities.</text>
</comment>
<dbReference type="GO" id="GO:0043138">
    <property type="term" value="F:3'-5' DNA helicase activity"/>
    <property type="evidence" value="ECO:0007669"/>
    <property type="project" value="UniProtKB-UniRule"/>
</dbReference>
<proteinExistence type="inferred from homology"/>
<comment type="catalytic activity">
    <reaction evidence="12 13">
        <text>ATP + H2O = ADP + phosphate + H(+)</text>
        <dbReference type="Rhea" id="RHEA:13065"/>
        <dbReference type="ChEBI" id="CHEBI:15377"/>
        <dbReference type="ChEBI" id="CHEBI:15378"/>
        <dbReference type="ChEBI" id="CHEBI:30616"/>
        <dbReference type="ChEBI" id="CHEBI:43474"/>
        <dbReference type="ChEBI" id="CHEBI:456216"/>
        <dbReference type="EC" id="5.6.2.4"/>
    </reaction>
</comment>
<sequence>MTNEVVIPLKPENSHFTDKQWQAVYDGGSNLLISASAGSGKTTVLVERVIQKIKSGVNVDELLIVTYTEAAAKEMKQRIQVAVQTAINEETDIDSRQHLIRQLSLLPTASISTLHAFCLTVIRKYYYLIHIDPVFRLLTDETEIALLKEDVWEEVREELYGENKEKFYQLTENFSNDRNDNGLTNLIFSLCNFAKSNTDPDKWLDSLPAIYEVENSIGESPLYQNLMKPNLVKEFLQIKEQCESLIRQIKGEPDFEKTVGVLESDLLFIQTLSNQVNSDDLTGCYESLLSTKFAVIKGPSKKTSPEEVMAFYEEIKNERDMIKKRVATIKKNYFSLSPEKMLELMKQTKPLVEEMVSVCKIYLESFRKEKEKKNLVDFNDLEHFTLAILRQLESDEWVASEASIYYRNKFKEVLVDEYQDVNRLQEGILYWLRKVDQENGNLFMVGDVKQSIYAFRLADPTLFIEKYEQYATNDDGRRIILAENFRSRGSVLDFTNLIFTQLMDRELGQIEYDKSAELITGFKGYPETKSHDTEILIFESESEEEEIENLDLTFTIDDKTEGELLIVGKKIKEMIDNKFPIFDKKKKETRPIKYQDIVLLSPTKKNNLVILDVFKELDIPLYINDTQNYFQATEVKIMVALLQIIDNPYQDIPLAAVLRSPIVGIKENDMVKIRQFSQTGYYYDALRQYLREETNRSELYQKIEEFNQLLTGWRELARREKLVTLIWRIYQETGLLDYVGGMPSGKQRQANLHALYERATAYEEMNFKGLFQFIRFIEKMQAKDKDLAEPNDLSDSEDAVRVMTIHASKGLEFPVVFVLDMSKQFNMTDINQQSFIFDESLGAGIKYFDSENRIKYETLPYVVIREQKRRKLLAEEMRKLYVALTRAEEKLFLVGSYKNQEDALKKWQQNLTSDHLILSTSGRLAQRSLMGWVGMSLVRHPETLKAFPSITLDPVKGLGSLPGDFSIQFFTKDDVILKQGATELEKITNHLENDGPDPQFLKQVVDRLNYQYSDLSATVTTSYQSVSEIKRVFEDPDNKELQVLDFSKPMTLSGNRIVGEELAKPAFLSKMKGATPAEIGTATHLVMQMLDLSKQPTSGNLDELINTLIQTKVLEENIAQKIDQELILKFFNTSFGQQLLKENNHIKREQPFSLLLEAKQIFSNFEGKETDKLLVHGIIDGFIETEDELILYDFKTDYVPKKATEADIESIKKKYVGQLNLYRQALEQIKQRKVTSVKLVLLKGDKQIEMLDN</sequence>
<dbReference type="HAMAP" id="MF_01451">
    <property type="entry name" value="AddA"/>
    <property type="match status" value="1"/>
</dbReference>
<keyword evidence="8 13" id="KW-0238">DNA-binding</keyword>
<dbReference type="AlphaFoldDB" id="A0A430AWA6"/>
<evidence type="ECO:0000313" key="18">
    <source>
        <dbReference type="Proteomes" id="UP000288028"/>
    </source>
</evidence>
<evidence type="ECO:0000256" key="14">
    <source>
        <dbReference type="PROSITE-ProRule" id="PRU00560"/>
    </source>
</evidence>
<keyword evidence="7 13" id="KW-0067">ATP-binding</keyword>
<dbReference type="GO" id="GO:0000724">
    <property type="term" value="P:double-strand break repair via homologous recombination"/>
    <property type="evidence" value="ECO:0007669"/>
    <property type="project" value="UniProtKB-UniRule"/>
</dbReference>
<dbReference type="InterPro" id="IPR000212">
    <property type="entry name" value="DNA_helicase_UvrD/REP"/>
</dbReference>
<dbReference type="PANTHER" id="PTHR11070:SF48">
    <property type="entry name" value="ATP-DEPENDENT HELICASE_NUCLEASE SUBUNIT A"/>
    <property type="match status" value="1"/>
</dbReference>
<evidence type="ECO:0000256" key="7">
    <source>
        <dbReference type="ARBA" id="ARBA00022840"/>
    </source>
</evidence>
<reference evidence="17 18" key="1">
    <citation type="submission" date="2017-05" db="EMBL/GenBank/DDBJ databases">
        <title>Vagococcus spp. assemblies.</title>
        <authorList>
            <person name="Gulvik C.A."/>
        </authorList>
    </citation>
    <scope>NUCLEOTIDE SEQUENCE [LARGE SCALE GENOMIC DNA]</scope>
    <source>
        <strain evidence="17 18">SS1714</strain>
    </source>
</reference>
<dbReference type="SUPFAM" id="SSF52980">
    <property type="entry name" value="Restriction endonuclease-like"/>
    <property type="match status" value="1"/>
</dbReference>
<dbReference type="NCBIfam" id="TIGR02785">
    <property type="entry name" value="addA_Gpos"/>
    <property type="match status" value="1"/>
</dbReference>
<evidence type="ECO:0000256" key="4">
    <source>
        <dbReference type="ARBA" id="ARBA00022801"/>
    </source>
</evidence>
<evidence type="ECO:0000256" key="6">
    <source>
        <dbReference type="ARBA" id="ARBA00022839"/>
    </source>
</evidence>
<evidence type="ECO:0000256" key="10">
    <source>
        <dbReference type="ARBA" id="ARBA00023235"/>
    </source>
</evidence>
<evidence type="ECO:0000256" key="1">
    <source>
        <dbReference type="ARBA" id="ARBA00022722"/>
    </source>
</evidence>
<name>A0A430AWA6_9ENTE</name>
<keyword evidence="5 13" id="KW-0347">Helicase</keyword>
<dbReference type="EC" id="3.1.-.-" evidence="13"/>
<protein>
    <recommendedName>
        <fullName evidence="13">ATP-dependent helicase/nuclease subunit A</fullName>
        <ecNumber evidence="13">3.1.-.-</ecNumber>
        <ecNumber evidence="13">5.6.2.4</ecNumber>
    </recommendedName>
    <alternativeName>
        <fullName evidence="13">ATP-dependent helicase/nuclease AddA</fullName>
    </alternativeName>
    <alternativeName>
        <fullName evidence="13">DNA 3'-5' helicase AddA</fullName>
    </alternativeName>
</protein>